<comment type="caution">
    <text evidence="1">The sequence shown here is derived from an EMBL/GenBank/DDBJ whole genome shotgun (WGS) entry which is preliminary data.</text>
</comment>
<sequence>MQVASEIVLTGRRLSAKEMHSWGIVNKVVPESKVVDEALRYAELIAENSPDAIVCARAGLRQAWETADVEEATDQWHQRYFSLLEKGENIREGLAAFVLTVNFNFATPLILQSQPVTYTKLPIKMTTATTLAVTTNATSHELAWYHTEPLIIGADETEALRRAAKALNIGLQPSYPLFEIWSVSAKMSFLNKFKQEFEGLNLGERLQQQQQQQQQQSSAASPQQSYGYDNKPPSSNYYPNQYQGQQSYQNNAQQPYPGAQQSSNFGQHQQSGGTSQVAAISHTVDNSPPTPDNNLTLGSNHTIRREGLATILHHRRYSNHNTNTDRRRHNLDSCNSQVPSPAHLQTLTFNHHPQL</sequence>
<keyword evidence="2" id="KW-1185">Reference proteome</keyword>
<protein>
    <submittedName>
        <fullName evidence="1">Uncharacterized protein</fullName>
    </submittedName>
</protein>
<proteinExistence type="predicted"/>
<evidence type="ECO:0000313" key="2">
    <source>
        <dbReference type="Proteomes" id="UP001148629"/>
    </source>
</evidence>
<reference evidence="1" key="1">
    <citation type="submission" date="2022-08" db="EMBL/GenBank/DDBJ databases">
        <title>Genome Sequence of Fusarium decemcellulare.</title>
        <authorList>
            <person name="Buettner E."/>
        </authorList>
    </citation>
    <scope>NUCLEOTIDE SEQUENCE</scope>
    <source>
        <strain evidence="1">Babe19</strain>
    </source>
</reference>
<name>A0ACC1RES3_9HYPO</name>
<dbReference type="EMBL" id="JANRMS010003791">
    <property type="protein sequence ID" value="KAJ3515055.1"/>
    <property type="molecule type" value="Genomic_DNA"/>
</dbReference>
<accession>A0ACC1RES3</accession>
<dbReference type="Proteomes" id="UP001148629">
    <property type="component" value="Unassembled WGS sequence"/>
</dbReference>
<organism evidence="1 2">
    <name type="scientific">Fusarium decemcellulare</name>
    <dbReference type="NCBI Taxonomy" id="57161"/>
    <lineage>
        <taxon>Eukaryota</taxon>
        <taxon>Fungi</taxon>
        <taxon>Dikarya</taxon>
        <taxon>Ascomycota</taxon>
        <taxon>Pezizomycotina</taxon>
        <taxon>Sordariomycetes</taxon>
        <taxon>Hypocreomycetidae</taxon>
        <taxon>Hypocreales</taxon>
        <taxon>Nectriaceae</taxon>
        <taxon>Fusarium</taxon>
        <taxon>Fusarium decemcellulare species complex</taxon>
    </lineage>
</organism>
<evidence type="ECO:0000313" key="1">
    <source>
        <dbReference type="EMBL" id="KAJ3515055.1"/>
    </source>
</evidence>
<gene>
    <name evidence="1" type="ORF">NM208_g15010</name>
</gene>